<dbReference type="InterPro" id="IPR025079">
    <property type="entry name" value="DUF3943"/>
</dbReference>
<dbReference type="RefSeq" id="WP_185244479.1">
    <property type="nucleotide sequence ID" value="NZ_AP023213.1"/>
</dbReference>
<feature type="compositionally biased region" description="Low complexity" evidence="1">
    <location>
        <begin position="61"/>
        <end position="71"/>
    </location>
</feature>
<feature type="domain" description="DUF3943" evidence="2">
    <location>
        <begin position="139"/>
        <end position="243"/>
    </location>
</feature>
<dbReference type="Proteomes" id="UP000515472">
    <property type="component" value="Chromosome"/>
</dbReference>
<evidence type="ECO:0000313" key="4">
    <source>
        <dbReference type="Proteomes" id="UP000515472"/>
    </source>
</evidence>
<proteinExistence type="predicted"/>
<organism evidence="3 4">
    <name type="scientific">Citrifermentans bremense</name>
    <dbReference type="NCBI Taxonomy" id="60035"/>
    <lineage>
        <taxon>Bacteria</taxon>
        <taxon>Pseudomonadati</taxon>
        <taxon>Thermodesulfobacteriota</taxon>
        <taxon>Desulfuromonadia</taxon>
        <taxon>Geobacterales</taxon>
        <taxon>Geobacteraceae</taxon>
        <taxon>Citrifermentans</taxon>
    </lineage>
</organism>
<protein>
    <submittedName>
        <fullName evidence="3">Ubiquitin-protein ligase</fullName>
    </submittedName>
</protein>
<dbReference type="GO" id="GO:0016874">
    <property type="term" value="F:ligase activity"/>
    <property type="evidence" value="ECO:0007669"/>
    <property type="project" value="UniProtKB-KW"/>
</dbReference>
<evidence type="ECO:0000256" key="1">
    <source>
        <dbReference type="SAM" id="MobiDB-lite"/>
    </source>
</evidence>
<sequence>MLPDAVIASYSTRFRQLQLFLLIITFIVMAGTSQATELPVGIYLPSPVSTEVPVPDQVRRSSSASSEGESAIQDTTAAIPRSYNKSKDQGGLWRDTGIIVGAQVAAIGVLYVMPESVSGWSPQQKKNSLRNYEQNVKNPGIDKDKFYLNYILHPYWGAAYYTRARERGFEEGQSFLYSAALSTLYEFGVECFFEKPSIQDMFVTPVVGSVIGKYLFEPVRKNIRQKAERDWYDEALMVATDPIGVLSNSFEKMFGIKSQLEVNYTAPAGSPKVDVMVKFQLR</sequence>
<name>A0A7R7FS02_9BACT</name>
<gene>
    <name evidence="3" type="ORF">GEOBRER4_n1012</name>
</gene>
<keyword evidence="3" id="KW-0436">Ligase</keyword>
<evidence type="ECO:0000313" key="3">
    <source>
        <dbReference type="EMBL" id="BCO11238.1"/>
    </source>
</evidence>
<feature type="region of interest" description="Disordered" evidence="1">
    <location>
        <begin position="54"/>
        <end position="83"/>
    </location>
</feature>
<keyword evidence="4" id="KW-1185">Reference proteome</keyword>
<evidence type="ECO:0000259" key="2">
    <source>
        <dbReference type="Pfam" id="PF13084"/>
    </source>
</evidence>
<dbReference type="Pfam" id="PF13084">
    <property type="entry name" value="DUF3943"/>
    <property type="match status" value="1"/>
</dbReference>
<accession>A0A7R7FS02</accession>
<reference evidence="3 4" key="1">
    <citation type="submission" date="2020-06" db="EMBL/GenBank/DDBJ databases">
        <title>Interaction of electrochemicaly active bacteria, Geobacter bremensis R4 on different carbon anode.</title>
        <authorList>
            <person name="Meng L."/>
            <person name="Yoshida N."/>
        </authorList>
    </citation>
    <scope>NUCLEOTIDE SEQUENCE [LARGE SCALE GENOMIC DNA]</scope>
    <source>
        <strain evidence="3 4">R4</strain>
    </source>
</reference>
<dbReference type="AlphaFoldDB" id="A0A7R7FS02"/>
<dbReference type="EMBL" id="AP023213">
    <property type="protein sequence ID" value="BCO11238.1"/>
    <property type="molecule type" value="Genomic_DNA"/>
</dbReference>